<organism evidence="2 3">
    <name type="scientific">Lentibacillus halophilus</name>
    <dbReference type="NCBI Taxonomy" id="295065"/>
    <lineage>
        <taxon>Bacteria</taxon>
        <taxon>Bacillati</taxon>
        <taxon>Bacillota</taxon>
        <taxon>Bacilli</taxon>
        <taxon>Bacillales</taxon>
        <taxon>Bacillaceae</taxon>
        <taxon>Lentibacillus</taxon>
    </lineage>
</organism>
<keyword evidence="1" id="KW-1133">Transmembrane helix</keyword>
<keyword evidence="3" id="KW-1185">Reference proteome</keyword>
<name>A0ABN0ZAM1_9BACI</name>
<evidence type="ECO:0000313" key="3">
    <source>
        <dbReference type="Proteomes" id="UP001501459"/>
    </source>
</evidence>
<sequence length="208" mass="22740">MFVYLNALFIGLFLLSNVLGVKLFSIGSVVLPGTLVVYVVTYIITDVISEVYGKDAARKTVLAGFLTQVVALVFIFIVIQLPAAPDFGLQTEFAAVLGGSFRVMVASLMSYAVSQNLDVSIFHYLKARHGDSKLWIRNNVSTMTSQLADTAIFITVAFWGTVPFSVLMGMLVSQYVVKLLIALLDTPVVYMLVTWAQKSRMNVNIPGA</sequence>
<keyword evidence="1" id="KW-0472">Membrane</keyword>
<evidence type="ECO:0000313" key="2">
    <source>
        <dbReference type="EMBL" id="GAA0441607.1"/>
    </source>
</evidence>
<keyword evidence="1" id="KW-0812">Transmembrane</keyword>
<feature type="transmembrane region" description="Helical" evidence="1">
    <location>
        <begin position="147"/>
        <end position="169"/>
    </location>
</feature>
<dbReference type="Proteomes" id="UP001501459">
    <property type="component" value="Unassembled WGS sequence"/>
</dbReference>
<feature type="transmembrane region" description="Helical" evidence="1">
    <location>
        <begin position="175"/>
        <end position="193"/>
    </location>
</feature>
<dbReference type="NCBIfam" id="TIGR00697">
    <property type="entry name" value="queuosine precursor transporter"/>
    <property type="match status" value="1"/>
</dbReference>
<dbReference type="InterPro" id="IPR003744">
    <property type="entry name" value="YhhQ"/>
</dbReference>
<feature type="transmembrane region" description="Helical" evidence="1">
    <location>
        <begin position="61"/>
        <end position="81"/>
    </location>
</feature>
<dbReference type="PANTHER" id="PTHR34300:SF2">
    <property type="entry name" value="QUEUOSINE PRECURSOR TRANSPORTER-RELATED"/>
    <property type="match status" value="1"/>
</dbReference>
<dbReference type="Pfam" id="PF02592">
    <property type="entry name" value="Vut_1"/>
    <property type="match status" value="1"/>
</dbReference>
<dbReference type="PANTHER" id="PTHR34300">
    <property type="entry name" value="QUEUOSINE PRECURSOR TRANSPORTER-RELATED"/>
    <property type="match status" value="1"/>
</dbReference>
<comment type="function">
    <text evidence="1">Involved in the import of queuosine (Q) precursors, required for Q precursor salvage.</text>
</comment>
<reference evidence="2 3" key="1">
    <citation type="journal article" date="2019" name="Int. J. Syst. Evol. Microbiol.">
        <title>The Global Catalogue of Microorganisms (GCM) 10K type strain sequencing project: providing services to taxonomists for standard genome sequencing and annotation.</title>
        <authorList>
            <consortium name="The Broad Institute Genomics Platform"/>
            <consortium name="The Broad Institute Genome Sequencing Center for Infectious Disease"/>
            <person name="Wu L."/>
            <person name="Ma J."/>
        </authorList>
    </citation>
    <scope>NUCLEOTIDE SEQUENCE [LARGE SCALE GENOMIC DNA]</scope>
    <source>
        <strain evidence="2 3">JCM 12149</strain>
    </source>
</reference>
<proteinExistence type="inferred from homology"/>
<gene>
    <name evidence="2" type="ORF">GCM10008983_18460</name>
</gene>
<dbReference type="HAMAP" id="MF_02088">
    <property type="entry name" value="Q_prec_transport"/>
    <property type="match status" value="1"/>
</dbReference>
<comment type="subcellular location">
    <subcellularLocation>
        <location evidence="1">Cell membrane</location>
        <topology evidence="1">Multi-pass membrane protein</topology>
    </subcellularLocation>
</comment>
<keyword evidence="1" id="KW-1003">Cell membrane</keyword>
<comment type="caution">
    <text evidence="2">The sequence shown here is derived from an EMBL/GenBank/DDBJ whole genome shotgun (WGS) entry which is preliminary data.</text>
</comment>
<dbReference type="EMBL" id="BAAADM010000047">
    <property type="protein sequence ID" value="GAA0441607.1"/>
    <property type="molecule type" value="Genomic_DNA"/>
</dbReference>
<protein>
    <recommendedName>
        <fullName evidence="1">Probable queuosine precursor transporter</fullName>
        <shortName evidence="1">Q precursor transporter</shortName>
    </recommendedName>
</protein>
<accession>A0ABN0ZAM1</accession>
<dbReference type="RefSeq" id="WP_343752561.1">
    <property type="nucleotide sequence ID" value="NZ_BAAADM010000047.1"/>
</dbReference>
<keyword evidence="1" id="KW-0813">Transport</keyword>
<comment type="similarity">
    <text evidence="1">Belongs to the vitamin uptake transporter (VUT/ECF) (TC 2.A.88) family. Q precursor transporter subfamily.</text>
</comment>
<feature type="transmembrane region" description="Helical" evidence="1">
    <location>
        <begin position="30"/>
        <end position="49"/>
    </location>
</feature>
<evidence type="ECO:0000256" key="1">
    <source>
        <dbReference type="HAMAP-Rule" id="MF_02088"/>
    </source>
</evidence>